<organism evidence="1 2">
    <name type="scientific">Canavalia gladiata</name>
    <name type="common">Sword bean</name>
    <name type="synonym">Dolichos gladiatus</name>
    <dbReference type="NCBI Taxonomy" id="3824"/>
    <lineage>
        <taxon>Eukaryota</taxon>
        <taxon>Viridiplantae</taxon>
        <taxon>Streptophyta</taxon>
        <taxon>Embryophyta</taxon>
        <taxon>Tracheophyta</taxon>
        <taxon>Spermatophyta</taxon>
        <taxon>Magnoliopsida</taxon>
        <taxon>eudicotyledons</taxon>
        <taxon>Gunneridae</taxon>
        <taxon>Pentapetalae</taxon>
        <taxon>rosids</taxon>
        <taxon>fabids</taxon>
        <taxon>Fabales</taxon>
        <taxon>Fabaceae</taxon>
        <taxon>Papilionoideae</taxon>
        <taxon>50 kb inversion clade</taxon>
        <taxon>NPAAA clade</taxon>
        <taxon>indigoferoid/millettioid clade</taxon>
        <taxon>Phaseoleae</taxon>
        <taxon>Canavalia</taxon>
    </lineage>
</organism>
<accession>A0AAN9JT40</accession>
<reference evidence="1 2" key="1">
    <citation type="submission" date="2024-01" db="EMBL/GenBank/DDBJ databases">
        <title>The genomes of 5 underutilized Papilionoideae crops provide insights into root nodulation and disease resistanc.</title>
        <authorList>
            <person name="Jiang F."/>
        </authorList>
    </citation>
    <scope>NUCLEOTIDE SEQUENCE [LARGE SCALE GENOMIC DNA]</scope>
    <source>
        <strain evidence="1">LVBAO_FW01</strain>
        <tissue evidence="1">Leaves</tissue>
    </source>
</reference>
<gene>
    <name evidence="1" type="ORF">VNO77_42824</name>
</gene>
<proteinExistence type="predicted"/>
<evidence type="ECO:0000313" key="1">
    <source>
        <dbReference type="EMBL" id="KAK7304930.1"/>
    </source>
</evidence>
<evidence type="ECO:0000313" key="2">
    <source>
        <dbReference type="Proteomes" id="UP001367508"/>
    </source>
</evidence>
<dbReference type="EMBL" id="JAYMYQ010000011">
    <property type="protein sequence ID" value="KAK7304930.1"/>
    <property type="molecule type" value="Genomic_DNA"/>
</dbReference>
<dbReference type="AlphaFoldDB" id="A0AAN9JT40"/>
<dbReference type="Proteomes" id="UP001367508">
    <property type="component" value="Unassembled WGS sequence"/>
</dbReference>
<protein>
    <submittedName>
        <fullName evidence="1">Uncharacterized protein</fullName>
    </submittedName>
</protein>
<name>A0AAN9JT40_CANGL</name>
<keyword evidence="2" id="KW-1185">Reference proteome</keyword>
<sequence length="101" mass="11166">MGEVALSDLKHVPMVDAKLDQVTASLIKLKLMFGNQSIRSQPEGSSANHLGMPRSRLKHKRAQLFMMQMDDEELVDKEIEMVEGPGLVTMDTAADGKLQLS</sequence>
<comment type="caution">
    <text evidence="1">The sequence shown here is derived from an EMBL/GenBank/DDBJ whole genome shotgun (WGS) entry which is preliminary data.</text>
</comment>